<organism evidence="2 3">
    <name type="scientific">Oceanotoga teriensis</name>
    <dbReference type="NCBI Taxonomy" id="515440"/>
    <lineage>
        <taxon>Bacteria</taxon>
        <taxon>Thermotogati</taxon>
        <taxon>Thermotogota</taxon>
        <taxon>Thermotogae</taxon>
        <taxon>Petrotogales</taxon>
        <taxon>Petrotogaceae</taxon>
        <taxon>Oceanotoga</taxon>
    </lineage>
</organism>
<keyword evidence="3" id="KW-1185">Reference proteome</keyword>
<evidence type="ECO:0000313" key="2">
    <source>
        <dbReference type="EMBL" id="PWJ95626.1"/>
    </source>
</evidence>
<dbReference type="Pfam" id="PF03372">
    <property type="entry name" value="Exo_endo_phos"/>
    <property type="match status" value="1"/>
</dbReference>
<feature type="domain" description="Endonuclease/exonuclease/phosphatase" evidence="1">
    <location>
        <begin position="25"/>
        <end position="244"/>
    </location>
</feature>
<dbReference type="InterPro" id="IPR036691">
    <property type="entry name" value="Endo/exonu/phosph_ase_sf"/>
</dbReference>
<dbReference type="InterPro" id="IPR051916">
    <property type="entry name" value="GPI-anchor_lipid_remodeler"/>
</dbReference>
<dbReference type="SUPFAM" id="SSF56219">
    <property type="entry name" value="DNase I-like"/>
    <property type="match status" value="1"/>
</dbReference>
<dbReference type="GO" id="GO:0006506">
    <property type="term" value="P:GPI anchor biosynthetic process"/>
    <property type="evidence" value="ECO:0007669"/>
    <property type="project" value="TreeGrafter"/>
</dbReference>
<protein>
    <submittedName>
        <fullName evidence="2">Endonuclease/exonuclease/phosphatase family metal-dependent hydrolase</fullName>
    </submittedName>
</protein>
<reference evidence="2 3" key="1">
    <citation type="submission" date="2018-05" db="EMBL/GenBank/DDBJ databases">
        <title>Genomic Encyclopedia of Type Strains, Phase IV (KMG-IV): sequencing the most valuable type-strain genomes for metagenomic binning, comparative biology and taxonomic classification.</title>
        <authorList>
            <person name="Goeker M."/>
        </authorList>
    </citation>
    <scope>NUCLEOTIDE SEQUENCE [LARGE SCALE GENOMIC DNA]</scope>
    <source>
        <strain evidence="2 3">DSM 24906</strain>
    </source>
</reference>
<dbReference type="GO" id="GO:0016787">
    <property type="term" value="F:hydrolase activity"/>
    <property type="evidence" value="ECO:0007669"/>
    <property type="project" value="UniProtKB-KW"/>
</dbReference>
<dbReference type="Gene3D" id="3.60.10.10">
    <property type="entry name" value="Endonuclease/exonuclease/phosphatase"/>
    <property type="match status" value="1"/>
</dbReference>
<dbReference type="Proteomes" id="UP000245921">
    <property type="component" value="Unassembled WGS sequence"/>
</dbReference>
<evidence type="ECO:0000313" key="3">
    <source>
        <dbReference type="Proteomes" id="UP000245921"/>
    </source>
</evidence>
<dbReference type="GO" id="GO:0004519">
    <property type="term" value="F:endonuclease activity"/>
    <property type="evidence" value="ECO:0007669"/>
    <property type="project" value="UniProtKB-KW"/>
</dbReference>
<evidence type="ECO:0000259" key="1">
    <source>
        <dbReference type="Pfam" id="PF03372"/>
    </source>
</evidence>
<dbReference type="GO" id="GO:0016020">
    <property type="term" value="C:membrane"/>
    <property type="evidence" value="ECO:0007669"/>
    <property type="project" value="GOC"/>
</dbReference>
<dbReference type="PANTHER" id="PTHR14859:SF1">
    <property type="entry name" value="PGAP2-INTERACTING PROTEIN"/>
    <property type="match status" value="1"/>
</dbReference>
<name>A0AA45C7S6_9BACT</name>
<proteinExistence type="predicted"/>
<sequence>MKKILFLISLITLFTISFATPLKVMTYNIRHGLGVDDKLDFQRVIDVIKDQDPDILMIQEVDEGRARSYGLRQAKIISKETGMDYYFYATEGKRDYGIAVLSKFKPIEKFGYDLPQPKWMKAVQRGAASMIIDVNGQEVMIVSLHLGLGGIQEIQTELMEAYEVSKKYNIPTLIAGDFNVEYFNLQTGVIEFMKDFKSVNHTIDKQLNTIPADNPGPQIDFIFYSNDDFKIKDVYTVSSYASDHLPVIAEVELK</sequence>
<keyword evidence="2" id="KW-0378">Hydrolase</keyword>
<dbReference type="RefSeq" id="WP_109604164.1">
    <property type="nucleotide sequence ID" value="NZ_JAMHJO010000014.1"/>
</dbReference>
<dbReference type="PANTHER" id="PTHR14859">
    <property type="entry name" value="CALCOFLUOR WHITE HYPERSENSITIVE PROTEIN PRECURSOR"/>
    <property type="match status" value="1"/>
</dbReference>
<dbReference type="AlphaFoldDB" id="A0AA45C7S6"/>
<gene>
    <name evidence="2" type="ORF">C7380_10440</name>
</gene>
<accession>A0AA45C7S6</accession>
<dbReference type="EMBL" id="QGGI01000004">
    <property type="protein sequence ID" value="PWJ95626.1"/>
    <property type="molecule type" value="Genomic_DNA"/>
</dbReference>
<keyword evidence="2" id="KW-0255">Endonuclease</keyword>
<keyword evidence="2" id="KW-0540">Nuclease</keyword>
<comment type="caution">
    <text evidence="2">The sequence shown here is derived from an EMBL/GenBank/DDBJ whole genome shotgun (WGS) entry which is preliminary data.</text>
</comment>
<dbReference type="InterPro" id="IPR005135">
    <property type="entry name" value="Endo/exonuclease/phosphatase"/>
</dbReference>